<feature type="transmembrane region" description="Helical" evidence="5">
    <location>
        <begin position="74"/>
        <end position="94"/>
    </location>
</feature>
<name>A0A660CBH1_9PSEU</name>
<evidence type="ECO:0000256" key="5">
    <source>
        <dbReference type="SAM" id="Phobius"/>
    </source>
</evidence>
<dbReference type="AlphaFoldDB" id="A0A660CBH1"/>
<evidence type="ECO:0000313" key="6">
    <source>
        <dbReference type="EMBL" id="TWH20908.1"/>
    </source>
</evidence>
<evidence type="ECO:0000256" key="3">
    <source>
        <dbReference type="ARBA" id="ARBA00022989"/>
    </source>
</evidence>
<organism evidence="6 7">
    <name type="scientific">Prauserella rugosa</name>
    <dbReference type="NCBI Taxonomy" id="43354"/>
    <lineage>
        <taxon>Bacteria</taxon>
        <taxon>Bacillati</taxon>
        <taxon>Actinomycetota</taxon>
        <taxon>Actinomycetes</taxon>
        <taxon>Pseudonocardiales</taxon>
        <taxon>Pseudonocardiaceae</taxon>
        <taxon>Prauserella</taxon>
    </lineage>
</organism>
<dbReference type="GO" id="GO:0016020">
    <property type="term" value="C:membrane"/>
    <property type="evidence" value="ECO:0007669"/>
    <property type="project" value="UniProtKB-SubCell"/>
</dbReference>
<keyword evidence="7" id="KW-1185">Reference proteome</keyword>
<comment type="caution">
    <text evidence="6">The sequence shown here is derived from an EMBL/GenBank/DDBJ whole genome shotgun (WGS) entry which is preliminary data.</text>
</comment>
<evidence type="ECO:0000256" key="1">
    <source>
        <dbReference type="ARBA" id="ARBA00004141"/>
    </source>
</evidence>
<dbReference type="RefSeq" id="WP_030531511.1">
    <property type="nucleotide sequence ID" value="NZ_JOIJ01000005.1"/>
</dbReference>
<comment type="subcellular location">
    <subcellularLocation>
        <location evidence="1">Membrane</location>
        <topology evidence="1">Multi-pass membrane protein</topology>
    </subcellularLocation>
</comment>
<dbReference type="InterPro" id="IPR032808">
    <property type="entry name" value="DoxX"/>
</dbReference>
<dbReference type="Pfam" id="PF13564">
    <property type="entry name" value="DoxX_2"/>
    <property type="match status" value="1"/>
</dbReference>
<dbReference type="Proteomes" id="UP000317303">
    <property type="component" value="Unassembled WGS sequence"/>
</dbReference>
<evidence type="ECO:0000313" key="7">
    <source>
        <dbReference type="Proteomes" id="UP000317303"/>
    </source>
</evidence>
<feature type="transmembrane region" description="Helical" evidence="5">
    <location>
        <begin position="101"/>
        <end position="120"/>
    </location>
</feature>
<evidence type="ECO:0000256" key="4">
    <source>
        <dbReference type="ARBA" id="ARBA00023136"/>
    </source>
</evidence>
<protein>
    <submittedName>
        <fullName evidence="6">DoxX-like protein</fullName>
    </submittedName>
</protein>
<feature type="transmembrane region" description="Helical" evidence="5">
    <location>
        <begin position="49"/>
        <end position="68"/>
    </location>
</feature>
<gene>
    <name evidence="6" type="ORF">JD82_02759</name>
</gene>
<keyword evidence="3 5" id="KW-1133">Transmembrane helix</keyword>
<proteinExistence type="predicted"/>
<reference evidence="6 7" key="1">
    <citation type="submission" date="2019-07" db="EMBL/GenBank/DDBJ databases">
        <title>R&amp;d 2014.</title>
        <authorList>
            <person name="Klenk H.-P."/>
        </authorList>
    </citation>
    <scope>NUCLEOTIDE SEQUENCE [LARGE SCALE GENOMIC DNA]</scope>
    <source>
        <strain evidence="6 7">DSM 43194</strain>
    </source>
</reference>
<dbReference type="OrthoDB" id="4337053at2"/>
<dbReference type="EMBL" id="VLJV01000001">
    <property type="protein sequence ID" value="TWH20908.1"/>
    <property type="molecule type" value="Genomic_DNA"/>
</dbReference>
<keyword evidence="2 5" id="KW-0812">Transmembrane</keyword>
<sequence>MGLSAAFDVGLLVATIVCIVANAVEVIAKLLRARFVQQNCAAVGIDRKWLPHLAAVEGAGVVGLIVGLAGAPPIGLLASLGLIGFFVVATAVHVQMRVLHNIAFPVLFLALAVASAFHFGGS</sequence>
<accession>A0A660CBH1</accession>
<evidence type="ECO:0000256" key="2">
    <source>
        <dbReference type="ARBA" id="ARBA00022692"/>
    </source>
</evidence>
<feature type="transmembrane region" description="Helical" evidence="5">
    <location>
        <begin position="6"/>
        <end position="28"/>
    </location>
</feature>
<keyword evidence="4 5" id="KW-0472">Membrane</keyword>